<dbReference type="InterPro" id="IPR002345">
    <property type="entry name" value="Lipocalin"/>
</dbReference>
<keyword evidence="5" id="KW-0590">Pheromone-binding</keyword>
<dbReference type="PRINTS" id="PR01221">
    <property type="entry name" value="MAJORURINARY"/>
</dbReference>
<dbReference type="InterPro" id="IPR012674">
    <property type="entry name" value="Calycin"/>
</dbReference>
<dbReference type="PRINTS" id="PR00179">
    <property type="entry name" value="LIPOCALIN"/>
</dbReference>
<accession>A0A8C8UPW0</accession>
<evidence type="ECO:0000256" key="6">
    <source>
        <dbReference type="ARBA" id="ARBA00023157"/>
    </source>
</evidence>
<dbReference type="PANTHER" id="PTHR11430:SF76">
    <property type="entry name" value="MAJOR URINARY PROTEIN 1-RELATED"/>
    <property type="match status" value="1"/>
</dbReference>
<evidence type="ECO:0000256" key="2">
    <source>
        <dbReference type="ARBA" id="ARBA00006889"/>
    </source>
</evidence>
<dbReference type="AlphaFoldDB" id="A0A8C8UPW0"/>
<sequence>LVCDETEKDGEYFVEYDGRNKFTVLDTDYDGYVIFHLRNVNKGETFQLMELYGRKQDLSSKIKEKFAELCKKHGIVEENILDLTEADRCLQARDG</sequence>
<keyword evidence="6" id="KW-1015">Disulfide bond</keyword>
<dbReference type="Proteomes" id="UP000694547">
    <property type="component" value="Chromosome 2"/>
</dbReference>
<feature type="domain" description="Lipocalin/cytosolic fatty-acid binding" evidence="7">
    <location>
        <begin position="3"/>
        <end position="86"/>
    </location>
</feature>
<dbReference type="GeneTree" id="ENSGT01050000244868"/>
<organism evidence="8 9">
    <name type="scientific">Peromyscus maniculatus bairdii</name>
    <name type="common">Prairie deer mouse</name>
    <dbReference type="NCBI Taxonomy" id="230844"/>
    <lineage>
        <taxon>Eukaryota</taxon>
        <taxon>Metazoa</taxon>
        <taxon>Chordata</taxon>
        <taxon>Craniata</taxon>
        <taxon>Vertebrata</taxon>
        <taxon>Euteleostomi</taxon>
        <taxon>Mammalia</taxon>
        <taxon>Eutheria</taxon>
        <taxon>Euarchontoglires</taxon>
        <taxon>Glires</taxon>
        <taxon>Rodentia</taxon>
        <taxon>Myomorpha</taxon>
        <taxon>Muroidea</taxon>
        <taxon>Cricetidae</taxon>
        <taxon>Neotominae</taxon>
        <taxon>Peromyscus</taxon>
    </lineage>
</organism>
<dbReference type="Ensembl" id="ENSPEMT00000041420.1">
    <property type="protein sequence ID" value="ENSPEMP00000035169.1"/>
    <property type="gene ID" value="ENSPEMG00000031411.1"/>
</dbReference>
<dbReference type="Gene3D" id="2.40.128.20">
    <property type="match status" value="1"/>
</dbReference>
<evidence type="ECO:0000259" key="7">
    <source>
        <dbReference type="Pfam" id="PF00061"/>
    </source>
</evidence>
<dbReference type="GO" id="GO:0005550">
    <property type="term" value="F:pheromone binding"/>
    <property type="evidence" value="ECO:0007669"/>
    <property type="project" value="UniProtKB-KW"/>
</dbReference>
<reference evidence="8" key="2">
    <citation type="submission" date="2025-08" db="UniProtKB">
        <authorList>
            <consortium name="Ensembl"/>
        </authorList>
    </citation>
    <scope>IDENTIFICATION</scope>
</reference>
<reference evidence="8" key="3">
    <citation type="submission" date="2025-09" db="UniProtKB">
        <authorList>
            <consortium name="Ensembl"/>
        </authorList>
    </citation>
    <scope>IDENTIFICATION</scope>
</reference>
<evidence type="ECO:0000256" key="1">
    <source>
        <dbReference type="ARBA" id="ARBA00004613"/>
    </source>
</evidence>
<keyword evidence="3" id="KW-0964">Secreted</keyword>
<reference evidence="8 9" key="1">
    <citation type="submission" date="2018-10" db="EMBL/GenBank/DDBJ databases">
        <title>Improved assembly of the deer mouse Peromyscus maniculatus genome.</title>
        <authorList>
            <person name="Lassance J.-M."/>
            <person name="Hoekstra H.E."/>
        </authorList>
    </citation>
    <scope>NUCLEOTIDE SEQUENCE [LARGE SCALE GENOMIC DNA]</scope>
</reference>
<evidence type="ECO:0000256" key="4">
    <source>
        <dbReference type="ARBA" id="ARBA00022729"/>
    </source>
</evidence>
<keyword evidence="9" id="KW-1185">Reference proteome</keyword>
<evidence type="ECO:0000313" key="8">
    <source>
        <dbReference type="Ensembl" id="ENSPEMP00000035169.1"/>
    </source>
</evidence>
<dbReference type="GO" id="GO:0036094">
    <property type="term" value="F:small molecule binding"/>
    <property type="evidence" value="ECO:0007669"/>
    <property type="project" value="InterPro"/>
</dbReference>
<comment type="similarity">
    <text evidence="2">Belongs to the calycin superfamily. Lipocalin family.</text>
</comment>
<dbReference type="PANTHER" id="PTHR11430">
    <property type="entry name" value="LIPOCALIN"/>
    <property type="match status" value="1"/>
</dbReference>
<keyword evidence="4" id="KW-0732">Signal</keyword>
<dbReference type="Pfam" id="PF00061">
    <property type="entry name" value="Lipocalin"/>
    <property type="match status" value="1"/>
</dbReference>
<evidence type="ECO:0000313" key="9">
    <source>
        <dbReference type="Proteomes" id="UP000694547"/>
    </source>
</evidence>
<dbReference type="InterPro" id="IPR002971">
    <property type="entry name" value="Maj_urinary"/>
</dbReference>
<evidence type="ECO:0000256" key="3">
    <source>
        <dbReference type="ARBA" id="ARBA00022525"/>
    </source>
</evidence>
<protein>
    <recommendedName>
        <fullName evidence="7">Lipocalin/cytosolic fatty-acid binding domain-containing protein</fullName>
    </recommendedName>
</protein>
<comment type="subcellular location">
    <subcellularLocation>
        <location evidence="1">Secreted</location>
    </subcellularLocation>
</comment>
<evidence type="ECO:0000256" key="5">
    <source>
        <dbReference type="ARBA" id="ARBA00023106"/>
    </source>
</evidence>
<dbReference type="SUPFAM" id="SSF50814">
    <property type="entry name" value="Lipocalins"/>
    <property type="match status" value="1"/>
</dbReference>
<dbReference type="GO" id="GO:0005615">
    <property type="term" value="C:extracellular space"/>
    <property type="evidence" value="ECO:0007669"/>
    <property type="project" value="TreeGrafter"/>
</dbReference>
<name>A0A8C8UPW0_PERMB</name>
<proteinExistence type="inferred from homology"/>
<dbReference type="InterPro" id="IPR000566">
    <property type="entry name" value="Lipocln_cytosolic_FA-bd_dom"/>
</dbReference>